<comment type="catalytic activity">
    <reaction evidence="1">
        <text>S-ubiquitinyl-[E2 ubiquitin-conjugating enzyme]-L-cysteine + [acceptor protein]-L-lysine = [E2 ubiquitin-conjugating enzyme]-L-cysteine + N(6)-ubiquitinyl-[acceptor protein]-L-lysine.</text>
        <dbReference type="EC" id="2.3.2.26"/>
    </reaction>
</comment>
<dbReference type="InterPro" id="IPR032353">
    <property type="entry name" value="AZUL"/>
</dbReference>
<name>A0AAE2D4Z7_SCHME</name>
<dbReference type="Gene3D" id="6.10.130.10">
    <property type="entry name" value="Ubiquitin-protein ligase E3A, N-terminal zinc-binding domain (AZUL)"/>
    <property type="match status" value="1"/>
</dbReference>
<dbReference type="SUPFAM" id="SSF56204">
    <property type="entry name" value="Hect, E3 ligase catalytic domain"/>
    <property type="match status" value="1"/>
</dbReference>
<dbReference type="InterPro" id="IPR044611">
    <property type="entry name" value="E3A/B/C-like"/>
</dbReference>
<comment type="subcellular location">
    <subcellularLocation>
        <location evidence="2">Cytoplasm</location>
    </subcellularLocation>
</comment>
<accession>A0AAE2D4Z7</accession>
<feature type="active site" description="Glycyl thioester intermediate" evidence="7">
    <location>
        <position position="1032"/>
    </location>
</feature>
<protein>
    <recommendedName>
        <fullName evidence="3">HECT-type E3 ubiquitin transferase</fullName>
        <ecNumber evidence="3">2.3.2.26</ecNumber>
    </recommendedName>
</protein>
<reference evidence="10" key="2">
    <citation type="journal article" date="2023" name="Infect Dis Poverty">
        <title>Chromosome-scale genome of the human blood fluke Schistosoma mekongi and its implications for public health.</title>
        <authorList>
            <person name="Zhou M."/>
            <person name="Xu L."/>
            <person name="Xu D."/>
            <person name="Chen W."/>
            <person name="Khan J."/>
            <person name="Hu Y."/>
            <person name="Huang H."/>
            <person name="Wei H."/>
            <person name="Zhang Y."/>
            <person name="Chusongsang P."/>
            <person name="Tanasarnprasert K."/>
            <person name="Hu X."/>
            <person name="Limpanont Y."/>
            <person name="Lv Z."/>
        </authorList>
    </citation>
    <scope>NUCLEOTIDE SEQUENCE</scope>
    <source>
        <strain evidence="10">LV_2022a</strain>
    </source>
</reference>
<gene>
    <name evidence="10" type="ORF">MN116_004872</name>
</gene>
<evidence type="ECO:0000313" key="10">
    <source>
        <dbReference type="EMBL" id="KAK4471444.1"/>
    </source>
</evidence>
<dbReference type="SMART" id="SM00119">
    <property type="entry name" value="HECTc"/>
    <property type="match status" value="1"/>
</dbReference>
<keyword evidence="11" id="KW-1185">Reference proteome</keyword>
<dbReference type="Gene3D" id="3.90.1750.10">
    <property type="entry name" value="Hect, E3 ligase catalytic domains"/>
    <property type="match status" value="1"/>
</dbReference>
<feature type="domain" description="HECT" evidence="9">
    <location>
        <begin position="735"/>
        <end position="1064"/>
    </location>
</feature>
<feature type="region of interest" description="Disordered" evidence="8">
    <location>
        <begin position="291"/>
        <end position="335"/>
    </location>
</feature>
<dbReference type="FunFam" id="3.30.2160.10:FF:000004">
    <property type="entry name" value="probable E3 ubiquitin-protein ligase HERC4 isoform X1"/>
    <property type="match status" value="1"/>
</dbReference>
<dbReference type="FunFam" id="3.30.2410.10:FF:000003">
    <property type="entry name" value="probable E3 ubiquitin-protein ligase HERC4 isoform X1"/>
    <property type="match status" value="1"/>
</dbReference>
<dbReference type="Pfam" id="PF16558">
    <property type="entry name" value="AZUL"/>
    <property type="match status" value="1"/>
</dbReference>
<comment type="caution">
    <text evidence="10">The sequence shown here is derived from an EMBL/GenBank/DDBJ whole genome shotgun (WGS) entry which is preliminary data.</text>
</comment>
<feature type="compositionally biased region" description="Polar residues" evidence="8">
    <location>
        <begin position="311"/>
        <end position="320"/>
    </location>
</feature>
<dbReference type="GO" id="GO:0005737">
    <property type="term" value="C:cytoplasm"/>
    <property type="evidence" value="ECO:0007669"/>
    <property type="project" value="UniProtKB-SubCell"/>
</dbReference>
<keyword evidence="4" id="KW-0963">Cytoplasm</keyword>
<dbReference type="PANTHER" id="PTHR45700:SF8">
    <property type="entry name" value="HECT-TYPE E3 UBIQUITIN TRANSFERASE"/>
    <property type="match status" value="1"/>
</dbReference>
<sequence length="1064" mass="119943">MSVPESQVKNLITLYFNQLIHGCRNVTCQNRNCASSANFAHPGITPNQAAALAIELTVNRANLCLPTNTASSSTVMSNPPDSHPEEPKGNNGITDGGRPNEINETSSCHSQGSSSSQATSGPSLQELATNSDVAISGPDDDNDSFRPLMTPAEVTRLIMFLFDASENDELNSSHLDEPPSAIITEDYSTDHDNSLTSSFRSRNPLFGTSRESSSSSDTLKAFKASTNQTNHTTSVSASVERECRKTGLSLMELQKAVETGRKTGEWSCLISLLNSVFSSYDALSSSFLDESSVNMPEKQHINDGKSGEIPNLSQCSTSDNTLKDQNEVSSTLTNPDDSVGNIIRTSWDESMTHVSLRGLPIYQDDIEMDDQQSKTLNYIGIAEKESNVYWPPVNLNDLREAWSMIISVPERQSIVDTLMRAVRRLVVISLHQLLVIQPPDGLDDSQPAAEIAIIQQKLVNLFLILYECPFATDPLHFELLLLNINRAVTWLPYIIQIMLCRAWANSVHVPLANCAESPNPEQTNLWCLQKILLHHITLRCLTTDHGLPNEDKQICEAALVLRIVYYASLLAGQLDSSELLEMEAEENRMFEQQMRAHIGPIYERRSRTSLPEDPFAKALNISPNDCRKPFIPVKDFVNETLNDGLQPKKDYIYYRSKGISNELSFMKLPFLLQTSSKSVLLYYDNRMRMLDERRGVLMHTFFMDTPEMPFFKVRVHRDRIVEDALLILEIACLENPGDFKKQLLIEFEGEQGIDEGGLSKEFFQLIIERIFNPDYGMFILDEETQNYWFNPVPIDDMEREYCLIGTLLGLAIYNDVILDINFPSVLYRKLVGKLGTFEDLFDARPTLAQGLKSLLEYEYDNIEEVFGCSFVINYLDPFGSVITHELKPNGATIPVTKENRKEYVDLYASFLLNDSIRKQFNAFRRGFQMVVDESPLTFLFRPDELELLIRGSPVYDFNELERVTTYEEYTSDSPVIKNFWSVVHSMTKEQQRQLLQFSTGSDRVPVGGMSKMKFTIARQGADTNRLPSAHTCFNILLLPEYGSLEKLQQSLLLAIAHCKGFGMS</sequence>
<feature type="compositionally biased region" description="Polar residues" evidence="8">
    <location>
        <begin position="70"/>
        <end position="80"/>
    </location>
</feature>
<dbReference type="InterPro" id="IPR000569">
    <property type="entry name" value="HECT_dom"/>
</dbReference>
<feature type="compositionally biased region" description="Low complexity" evidence="8">
    <location>
        <begin position="105"/>
        <end position="123"/>
    </location>
</feature>
<evidence type="ECO:0000256" key="7">
    <source>
        <dbReference type="PROSITE-ProRule" id="PRU00104"/>
    </source>
</evidence>
<dbReference type="CDD" id="cd00078">
    <property type="entry name" value="HECTc"/>
    <property type="match status" value="1"/>
</dbReference>
<evidence type="ECO:0000256" key="5">
    <source>
        <dbReference type="ARBA" id="ARBA00022679"/>
    </source>
</evidence>
<evidence type="ECO:0000256" key="1">
    <source>
        <dbReference type="ARBA" id="ARBA00000885"/>
    </source>
</evidence>
<keyword evidence="5" id="KW-0808">Transferase</keyword>
<dbReference type="InterPro" id="IPR035983">
    <property type="entry name" value="Hect_E3_ubiquitin_ligase"/>
</dbReference>
<organism evidence="10 11">
    <name type="scientific">Schistosoma mekongi</name>
    <name type="common">Parasitic worm</name>
    <dbReference type="NCBI Taxonomy" id="38744"/>
    <lineage>
        <taxon>Eukaryota</taxon>
        <taxon>Metazoa</taxon>
        <taxon>Spiralia</taxon>
        <taxon>Lophotrochozoa</taxon>
        <taxon>Platyhelminthes</taxon>
        <taxon>Trematoda</taxon>
        <taxon>Digenea</taxon>
        <taxon>Strigeidida</taxon>
        <taxon>Schistosomatoidea</taxon>
        <taxon>Schistosomatidae</taxon>
        <taxon>Schistosoma</taxon>
    </lineage>
</organism>
<dbReference type="EMBL" id="JALJAT010000003">
    <property type="protein sequence ID" value="KAK4471444.1"/>
    <property type="molecule type" value="Genomic_DNA"/>
</dbReference>
<dbReference type="Proteomes" id="UP001292079">
    <property type="component" value="Unassembled WGS sequence"/>
</dbReference>
<reference evidence="10" key="1">
    <citation type="submission" date="2022-04" db="EMBL/GenBank/DDBJ databases">
        <authorList>
            <person name="Xu L."/>
            <person name="Lv Z."/>
        </authorList>
    </citation>
    <scope>NUCLEOTIDE SEQUENCE</scope>
    <source>
        <strain evidence="10">LV_2022a</strain>
    </source>
</reference>
<dbReference type="AlphaFoldDB" id="A0AAE2D4Z7"/>
<evidence type="ECO:0000256" key="2">
    <source>
        <dbReference type="ARBA" id="ARBA00004496"/>
    </source>
</evidence>
<evidence type="ECO:0000256" key="6">
    <source>
        <dbReference type="ARBA" id="ARBA00022786"/>
    </source>
</evidence>
<feature type="region of interest" description="Disordered" evidence="8">
    <location>
        <begin position="70"/>
        <end position="124"/>
    </location>
</feature>
<dbReference type="Gene3D" id="3.30.2160.10">
    <property type="entry name" value="Hect, E3 ligase catalytic domain"/>
    <property type="match status" value="1"/>
</dbReference>
<feature type="region of interest" description="Disordered" evidence="8">
    <location>
        <begin position="193"/>
        <end position="220"/>
    </location>
</feature>
<proteinExistence type="predicted"/>
<dbReference type="Gene3D" id="3.30.2410.10">
    <property type="entry name" value="Hect, E3 ligase catalytic domain"/>
    <property type="match status" value="1"/>
</dbReference>
<dbReference type="InterPro" id="IPR042556">
    <property type="entry name" value="AZUL_sf"/>
</dbReference>
<dbReference type="PROSITE" id="PS50237">
    <property type="entry name" value="HECT"/>
    <property type="match status" value="1"/>
</dbReference>
<dbReference type="PANTHER" id="PTHR45700">
    <property type="entry name" value="UBIQUITIN-PROTEIN LIGASE E3C"/>
    <property type="match status" value="1"/>
</dbReference>
<evidence type="ECO:0000256" key="3">
    <source>
        <dbReference type="ARBA" id="ARBA00012485"/>
    </source>
</evidence>
<dbReference type="EC" id="2.3.2.26" evidence="3"/>
<evidence type="ECO:0000256" key="8">
    <source>
        <dbReference type="SAM" id="MobiDB-lite"/>
    </source>
</evidence>
<evidence type="ECO:0000313" key="11">
    <source>
        <dbReference type="Proteomes" id="UP001292079"/>
    </source>
</evidence>
<feature type="compositionally biased region" description="Basic and acidic residues" evidence="8">
    <location>
        <begin position="297"/>
        <end position="306"/>
    </location>
</feature>
<evidence type="ECO:0000259" key="9">
    <source>
        <dbReference type="PROSITE" id="PS50237"/>
    </source>
</evidence>
<dbReference type="Pfam" id="PF00632">
    <property type="entry name" value="HECT"/>
    <property type="match status" value="1"/>
</dbReference>
<keyword evidence="6 7" id="KW-0833">Ubl conjugation pathway</keyword>
<evidence type="ECO:0000256" key="4">
    <source>
        <dbReference type="ARBA" id="ARBA00022490"/>
    </source>
</evidence>
<dbReference type="GO" id="GO:0061630">
    <property type="term" value="F:ubiquitin protein ligase activity"/>
    <property type="evidence" value="ECO:0007669"/>
    <property type="project" value="UniProtKB-EC"/>
</dbReference>
<dbReference type="GO" id="GO:0000209">
    <property type="term" value="P:protein polyubiquitination"/>
    <property type="evidence" value="ECO:0007669"/>
    <property type="project" value="InterPro"/>
</dbReference>